<comment type="similarity">
    <text evidence="2 9">Belongs to the type IB topoisomerase family.</text>
</comment>
<evidence type="ECO:0000313" key="13">
    <source>
        <dbReference type="Proteomes" id="UP000245771"/>
    </source>
</evidence>
<dbReference type="Pfam" id="PF01028">
    <property type="entry name" value="Topoisom_I"/>
    <property type="match status" value="1"/>
</dbReference>
<dbReference type="GO" id="GO:0005730">
    <property type="term" value="C:nucleolus"/>
    <property type="evidence" value="ECO:0007669"/>
    <property type="project" value="TreeGrafter"/>
</dbReference>
<feature type="region of interest" description="Disordered" evidence="10">
    <location>
        <begin position="941"/>
        <end position="988"/>
    </location>
</feature>
<dbReference type="EMBL" id="KZ819602">
    <property type="protein sequence ID" value="PWN37055.1"/>
    <property type="molecule type" value="Genomic_DNA"/>
</dbReference>
<dbReference type="GO" id="GO:0006265">
    <property type="term" value="P:DNA topological change"/>
    <property type="evidence" value="ECO:0007669"/>
    <property type="project" value="UniProtKB-UniRule"/>
</dbReference>
<feature type="region of interest" description="Disordered" evidence="10">
    <location>
        <begin position="856"/>
        <end position="895"/>
    </location>
</feature>
<feature type="domain" description="DNA topoisomerase I eukaryotic-type" evidence="11">
    <location>
        <begin position="337"/>
        <end position="845"/>
    </location>
</feature>
<dbReference type="InterPro" id="IPR008336">
    <property type="entry name" value="TopoI_DNA-bd_euk"/>
</dbReference>
<dbReference type="PROSITE" id="PS52038">
    <property type="entry name" value="TOPO_IB_2"/>
    <property type="match status" value="1"/>
</dbReference>
<dbReference type="InterPro" id="IPR014711">
    <property type="entry name" value="TopoI_cat_a-hlx-sub_euk"/>
</dbReference>
<dbReference type="InterPro" id="IPR014727">
    <property type="entry name" value="TopoI_cat_a/b-sub_euk"/>
</dbReference>
<evidence type="ECO:0000256" key="10">
    <source>
        <dbReference type="SAM" id="MobiDB-lite"/>
    </source>
</evidence>
<comment type="catalytic activity">
    <reaction evidence="1 9">
        <text>ATP-independent breakage of single-stranded DNA, followed by passage and rejoining.</text>
        <dbReference type="EC" id="5.6.2.1"/>
    </reaction>
</comment>
<evidence type="ECO:0000259" key="11">
    <source>
        <dbReference type="SMART" id="SM00435"/>
    </source>
</evidence>
<reference evidence="12 13" key="1">
    <citation type="journal article" date="2018" name="Mol. Biol. Evol.">
        <title>Broad Genomic Sampling Reveals a Smut Pathogenic Ancestry of the Fungal Clade Ustilaginomycotina.</title>
        <authorList>
            <person name="Kijpornyongpan T."/>
            <person name="Mondo S.J."/>
            <person name="Barry K."/>
            <person name="Sandor L."/>
            <person name="Lee J."/>
            <person name="Lipzen A."/>
            <person name="Pangilinan J."/>
            <person name="LaButti K."/>
            <person name="Hainaut M."/>
            <person name="Henrissat B."/>
            <person name="Grigoriev I.V."/>
            <person name="Spatafora J.W."/>
            <person name="Aime M.C."/>
        </authorList>
    </citation>
    <scope>NUCLEOTIDE SEQUENCE [LARGE SCALE GENOMIC DNA]</scope>
    <source>
        <strain evidence="12 13">MCA 3882</strain>
    </source>
</reference>
<dbReference type="InterPro" id="IPR001631">
    <property type="entry name" value="TopoI"/>
</dbReference>
<keyword evidence="7 9" id="KW-0413">Isomerase</keyword>
<dbReference type="SUPFAM" id="SSF56741">
    <property type="entry name" value="Eukaryotic DNA topoisomerase I, N-terminal DNA-binding fragment"/>
    <property type="match status" value="1"/>
</dbReference>
<dbReference type="Pfam" id="PF02919">
    <property type="entry name" value="Topoisom_I_N"/>
    <property type="match status" value="1"/>
</dbReference>
<dbReference type="GO" id="GO:0005694">
    <property type="term" value="C:chromosome"/>
    <property type="evidence" value="ECO:0007669"/>
    <property type="project" value="InterPro"/>
</dbReference>
<dbReference type="Gene3D" id="1.10.132.10">
    <property type="match status" value="1"/>
</dbReference>
<keyword evidence="5 9" id="KW-0799">Topoisomerase</keyword>
<dbReference type="Proteomes" id="UP000245771">
    <property type="component" value="Unassembled WGS sequence"/>
</dbReference>
<keyword evidence="6 9" id="KW-0238">DNA-binding</keyword>
<dbReference type="EC" id="5.6.2.1" evidence="3"/>
<dbReference type="InterPro" id="IPR013499">
    <property type="entry name" value="TopoI_euk"/>
</dbReference>
<dbReference type="FunCoup" id="A0A316VNB8">
    <property type="interactions" value="296"/>
</dbReference>
<dbReference type="InterPro" id="IPR051062">
    <property type="entry name" value="Topoisomerase_IB"/>
</dbReference>
<gene>
    <name evidence="12" type="ORF">FA14DRAFT_116931</name>
</gene>
<dbReference type="InterPro" id="IPR013034">
    <property type="entry name" value="DNA_topo_DNA_db_N_dom1"/>
</dbReference>
<proteinExistence type="inferred from homology"/>
<dbReference type="GeneID" id="37017982"/>
<keyword evidence="13" id="KW-1185">Reference proteome</keyword>
<dbReference type="InterPro" id="IPR011010">
    <property type="entry name" value="DNA_brk_join_enz"/>
</dbReference>
<dbReference type="STRING" id="1280837.A0A316VNB8"/>
<dbReference type="InParanoid" id="A0A316VNB8"/>
<dbReference type="PANTHER" id="PTHR10290">
    <property type="entry name" value="DNA TOPOISOMERASE I"/>
    <property type="match status" value="1"/>
</dbReference>
<evidence type="ECO:0000256" key="8">
    <source>
        <dbReference type="ARBA" id="ARBA00033297"/>
    </source>
</evidence>
<feature type="compositionally biased region" description="Basic and acidic residues" evidence="10">
    <location>
        <begin position="880"/>
        <end position="895"/>
    </location>
</feature>
<dbReference type="PANTHER" id="PTHR10290:SF3">
    <property type="entry name" value="DNA TOPOISOMERASE 1"/>
    <property type="match status" value="1"/>
</dbReference>
<feature type="compositionally biased region" description="Polar residues" evidence="10">
    <location>
        <begin position="124"/>
        <end position="133"/>
    </location>
</feature>
<dbReference type="InterPro" id="IPR036202">
    <property type="entry name" value="TopoI_DNA-bd_euk_N_sf"/>
</dbReference>
<evidence type="ECO:0000256" key="7">
    <source>
        <dbReference type="ARBA" id="ARBA00023235"/>
    </source>
</evidence>
<evidence type="ECO:0000256" key="4">
    <source>
        <dbReference type="ARBA" id="ARBA00019632"/>
    </source>
</evidence>
<dbReference type="InterPro" id="IPR025834">
    <property type="entry name" value="TopoI_C_dom"/>
</dbReference>
<feature type="region of interest" description="Disordered" evidence="10">
    <location>
        <begin position="1"/>
        <end position="177"/>
    </location>
</feature>
<dbReference type="GO" id="GO:0003917">
    <property type="term" value="F:DNA topoisomerase type I (single strand cut, ATP-independent) activity"/>
    <property type="evidence" value="ECO:0007669"/>
    <property type="project" value="UniProtKB-UniRule"/>
</dbReference>
<evidence type="ECO:0000313" key="12">
    <source>
        <dbReference type="EMBL" id="PWN37055.1"/>
    </source>
</evidence>
<organism evidence="12 13">
    <name type="scientific">Meira miltonrushii</name>
    <dbReference type="NCBI Taxonomy" id="1280837"/>
    <lineage>
        <taxon>Eukaryota</taxon>
        <taxon>Fungi</taxon>
        <taxon>Dikarya</taxon>
        <taxon>Basidiomycota</taxon>
        <taxon>Ustilaginomycotina</taxon>
        <taxon>Exobasidiomycetes</taxon>
        <taxon>Exobasidiales</taxon>
        <taxon>Brachybasidiaceae</taxon>
        <taxon>Meira</taxon>
    </lineage>
</organism>
<feature type="compositionally biased region" description="Basic and acidic residues" evidence="10">
    <location>
        <begin position="856"/>
        <end position="868"/>
    </location>
</feature>
<feature type="active site" description="O-(3'-phospho-DNA)-tyrosine intermediate" evidence="9">
    <location>
        <position position="831"/>
    </location>
</feature>
<protein>
    <recommendedName>
        <fullName evidence="4">DNA topoisomerase 1</fullName>
        <ecNumber evidence="3">5.6.2.1</ecNumber>
    </recommendedName>
    <alternativeName>
        <fullName evidence="8">DNA topoisomerase I</fullName>
    </alternativeName>
</protein>
<dbReference type="Pfam" id="PF14370">
    <property type="entry name" value="Topo_C_assoc"/>
    <property type="match status" value="1"/>
</dbReference>
<dbReference type="Gene3D" id="2.170.11.10">
    <property type="entry name" value="DNA Topoisomerase I, domain 2"/>
    <property type="match status" value="1"/>
</dbReference>
<evidence type="ECO:0000256" key="6">
    <source>
        <dbReference type="ARBA" id="ARBA00023125"/>
    </source>
</evidence>
<dbReference type="SMART" id="SM00435">
    <property type="entry name" value="TOPEUc"/>
    <property type="match status" value="1"/>
</dbReference>
<dbReference type="Gene3D" id="3.90.15.10">
    <property type="entry name" value="Topoisomerase I, Chain A, domain 3"/>
    <property type="match status" value="1"/>
</dbReference>
<dbReference type="PRINTS" id="PR00416">
    <property type="entry name" value="EUTPISMRASEI"/>
</dbReference>
<name>A0A316VNB8_9BASI</name>
<dbReference type="GO" id="GO:0006260">
    <property type="term" value="P:DNA replication"/>
    <property type="evidence" value="ECO:0007669"/>
    <property type="project" value="TreeGrafter"/>
</dbReference>
<evidence type="ECO:0000256" key="5">
    <source>
        <dbReference type="ARBA" id="ARBA00023029"/>
    </source>
</evidence>
<dbReference type="OrthoDB" id="47179at2759"/>
<dbReference type="InterPro" id="IPR013500">
    <property type="entry name" value="TopoI_cat_euk"/>
</dbReference>
<dbReference type="SUPFAM" id="SSF56349">
    <property type="entry name" value="DNA breaking-rejoining enzymes"/>
    <property type="match status" value="1"/>
</dbReference>
<evidence type="ECO:0000256" key="1">
    <source>
        <dbReference type="ARBA" id="ARBA00000213"/>
    </source>
</evidence>
<dbReference type="Gene3D" id="1.10.10.41">
    <property type="entry name" value="Yeast DNA topoisomerase - domain 1"/>
    <property type="match status" value="1"/>
</dbReference>
<sequence>MSSSTAGGSFTHHSNGNGNGVGKAKRVISESSDEEDIPLAKKARPSTISNGSAIKDEDDSSEDEAPLAARSAKPRPSIVAKEEDDDSSDSDVPLGQSSSSPPKKGIKRESPESDEDSDVPLGESQRSNGSKNGAKQADSDDDDEEEEEDDEDDDDDEDDEDDGESSKGKKKGKAGKIELTGTGGVKWTTLYHTGPRFPPAHDPLPKNIKMKYEGRPVDLLPEAEEAAYFYAIKLETQHARDKVFNSNFFDDFKSVLKQYPPRDGTKIKEFSKCDFQDMYAYFRTIKDEEAAKKKLMAPSQRKKLLEEKKKAEAEMKTCVVDGVEQRVGNVIVEPPALFLGRGEHPKKGRIKRRVPPEAITINHTLGDPNHPPPAPPAGHKWKEVREDRTTTWLAYWIENINGQYKYMYLDATSGFKSNSDREKFEKARRLDKVVDRLRSNIDKMIVSKQRQERQLGTVIWLIDNYSLRAGNEKGDDEAATYGVCSLLVEHVKALNDDRHQVKLEFLGKDSMKFKETLNVPERIFKNFKMFTQSTRNVKGDLAVKSKTDEIFDKVDTKDVNKFLQDPSNGGQKGLSAKVFRTYNASTTFQGLLNQTEQNLKAAGLTPTPQILRDQYNQANRLVAILCNHQKTVNPVQSDKAAARFEERMLAVKYERFKERQKLLTHYKPKDLKAQYPAKEHDFAKRWSEILAEIDITKDQIREHEERMITNKKDRIQMTFDRAELERKYLAEQAKAEGKKKKVKKEEAVEETNSKKPKTQAEVNAEKKKLTEELDLLKRERKANKSEASSVNVPSCAKKILTKIAQEEKLLAENETKNKTSDVSLGTSKLNYIDPRITVAWLKKWDAKLAKMEGIDSKGKKTKVKKEEPPSPAGKGRKSVSVKDEKTNKTADSDRMELDLKVIPIGHYFPMTMQKKFKWAAQEEDGSDLSPNWVFVEKAESKIRDNMSSARRKGGAAADSDGEDEEEKNDRAEAQKAIAAAKVNSSKTK</sequence>
<dbReference type="InterPro" id="IPR013030">
    <property type="entry name" value="DNA_topo_DNA_db_N_dom2"/>
</dbReference>
<accession>A0A316VNB8</accession>
<feature type="region of interest" description="Disordered" evidence="10">
    <location>
        <begin position="735"/>
        <end position="763"/>
    </location>
</feature>
<evidence type="ECO:0000256" key="3">
    <source>
        <dbReference type="ARBA" id="ARBA00012891"/>
    </source>
</evidence>
<evidence type="ECO:0000256" key="9">
    <source>
        <dbReference type="PROSITE-ProRule" id="PRU01382"/>
    </source>
</evidence>
<dbReference type="GO" id="GO:0003677">
    <property type="term" value="F:DNA binding"/>
    <property type="evidence" value="ECO:0007669"/>
    <property type="project" value="UniProtKB-UniRule"/>
</dbReference>
<feature type="compositionally biased region" description="Polar residues" evidence="10">
    <location>
        <begin position="1"/>
        <end position="16"/>
    </location>
</feature>
<dbReference type="GO" id="GO:0007059">
    <property type="term" value="P:chromosome segregation"/>
    <property type="evidence" value="ECO:0007669"/>
    <property type="project" value="TreeGrafter"/>
</dbReference>
<evidence type="ECO:0000256" key="2">
    <source>
        <dbReference type="ARBA" id="ARBA00006645"/>
    </source>
</evidence>
<dbReference type="RefSeq" id="XP_025357357.1">
    <property type="nucleotide sequence ID" value="XM_025496201.1"/>
</dbReference>
<dbReference type="AlphaFoldDB" id="A0A316VNB8"/>
<feature type="compositionally biased region" description="Acidic residues" evidence="10">
    <location>
        <begin position="56"/>
        <end position="65"/>
    </location>
</feature>
<feature type="compositionally biased region" description="Acidic residues" evidence="10">
    <location>
        <begin position="139"/>
        <end position="163"/>
    </location>
</feature>